<dbReference type="Gene3D" id="3.10.110.10">
    <property type="entry name" value="Ubiquitin Conjugating Enzyme"/>
    <property type="match status" value="1"/>
</dbReference>
<accession>A0A6J1TIK1</accession>
<dbReference type="CDD" id="cd24163">
    <property type="entry name" value="RWDD2_C"/>
    <property type="match status" value="1"/>
</dbReference>
<dbReference type="InterPro" id="IPR006575">
    <property type="entry name" value="RWD_dom"/>
</dbReference>
<reference evidence="3" key="1">
    <citation type="submission" date="2025-08" db="UniProtKB">
        <authorList>
            <consortium name="RefSeq"/>
        </authorList>
    </citation>
    <scope>IDENTIFICATION</scope>
    <source>
        <tissue evidence="3">Whole organism</tissue>
    </source>
</reference>
<dbReference type="Proteomes" id="UP000504606">
    <property type="component" value="Unplaced"/>
</dbReference>
<evidence type="ECO:0000313" key="2">
    <source>
        <dbReference type="Proteomes" id="UP000504606"/>
    </source>
</evidence>
<evidence type="ECO:0000259" key="1">
    <source>
        <dbReference type="PROSITE" id="PS50908"/>
    </source>
</evidence>
<dbReference type="PANTHER" id="PTHR15955">
    <property type="entry name" value="RWD DOMAIN CONTAINING PROTEIN 2"/>
    <property type="match status" value="1"/>
</dbReference>
<dbReference type="GeneID" id="113216065"/>
<sequence>MAAIPVQLSELEMLQSMFSHNELRITPSLLDDMKQYVDSPHATPPLVSFIINLDVEIKLEVSVTLPPDYPAVEPEMFVRSELLDKQQQATINKELYQFISNLERGEVCIYSAVSWLQENALRFKQNIPVDSSTVKINTEKLVRIWIYSHHIYNKDKRRNILAYASQHCCAGFMLPGRPGIICLEGFEEDCDEVWRKIRSMNWKKIMLKKKEDCLERCFSSFEETSFNKCKDERHMDMGEFFKYLENHNCGYIFKEYFGVDGKIPTEDD</sequence>
<gene>
    <name evidence="3" type="primary">LOC113216065</name>
</gene>
<dbReference type="PIRSF" id="PIRSF038021">
    <property type="entry name" value="UCP038021_RWDD2"/>
    <property type="match status" value="1"/>
</dbReference>
<dbReference type="Pfam" id="PF06544">
    <property type="entry name" value="Prp3_C"/>
    <property type="match status" value="1"/>
</dbReference>
<dbReference type="InterPro" id="IPR010541">
    <property type="entry name" value="Prp3_C"/>
</dbReference>
<dbReference type="AlphaFoldDB" id="A0A6J1TIK1"/>
<protein>
    <submittedName>
        <fullName evidence="3">RWD domain-containing protein 2B</fullName>
    </submittedName>
</protein>
<organism evidence="2 3">
    <name type="scientific">Frankliniella occidentalis</name>
    <name type="common">Western flower thrips</name>
    <name type="synonym">Euthrips occidentalis</name>
    <dbReference type="NCBI Taxonomy" id="133901"/>
    <lineage>
        <taxon>Eukaryota</taxon>
        <taxon>Metazoa</taxon>
        <taxon>Ecdysozoa</taxon>
        <taxon>Arthropoda</taxon>
        <taxon>Hexapoda</taxon>
        <taxon>Insecta</taxon>
        <taxon>Pterygota</taxon>
        <taxon>Neoptera</taxon>
        <taxon>Paraneoptera</taxon>
        <taxon>Thysanoptera</taxon>
        <taxon>Terebrantia</taxon>
        <taxon>Thripoidea</taxon>
        <taxon>Thripidae</taxon>
        <taxon>Frankliniella</taxon>
    </lineage>
</organism>
<dbReference type="Pfam" id="PF05773">
    <property type="entry name" value="RWD"/>
    <property type="match status" value="1"/>
</dbReference>
<dbReference type="SMART" id="SM00591">
    <property type="entry name" value="RWD"/>
    <property type="match status" value="1"/>
</dbReference>
<name>A0A6J1TIK1_FRAOC</name>
<dbReference type="SUPFAM" id="SSF54495">
    <property type="entry name" value="UBC-like"/>
    <property type="match status" value="1"/>
</dbReference>
<keyword evidence="2" id="KW-1185">Reference proteome</keyword>
<evidence type="ECO:0000313" key="3">
    <source>
        <dbReference type="RefSeq" id="XP_026291555.1"/>
    </source>
</evidence>
<proteinExistence type="predicted"/>
<dbReference type="PANTHER" id="PTHR15955:SF8">
    <property type="entry name" value="RWD DOMAIN-CONTAINING PROTEIN 2B-RELATED"/>
    <property type="match status" value="1"/>
</dbReference>
<dbReference type="PROSITE" id="PS50908">
    <property type="entry name" value="RWD"/>
    <property type="match status" value="1"/>
</dbReference>
<dbReference type="OrthoDB" id="432412at2759"/>
<feature type="domain" description="RWD" evidence="1">
    <location>
        <begin position="9"/>
        <end position="123"/>
    </location>
</feature>
<dbReference type="CDD" id="cd23829">
    <property type="entry name" value="RWD_RWDD2"/>
    <property type="match status" value="1"/>
</dbReference>
<dbReference type="InterPro" id="IPR017359">
    <property type="entry name" value="Phi-like"/>
</dbReference>
<dbReference type="InterPro" id="IPR016135">
    <property type="entry name" value="UBQ-conjugating_enzyme/RWD"/>
</dbReference>
<dbReference type="InterPro" id="IPR059181">
    <property type="entry name" value="RWDD2A-B_C"/>
</dbReference>
<dbReference type="RefSeq" id="XP_026291555.1">
    <property type="nucleotide sequence ID" value="XM_026435770.2"/>
</dbReference>
<dbReference type="KEGG" id="foc:113216065"/>